<protein>
    <submittedName>
        <fullName evidence="6">Uncharacterized protein</fullName>
    </submittedName>
</protein>
<dbReference type="InterPro" id="IPR057135">
    <property type="entry name" value="At4g27190-like_LRR"/>
</dbReference>
<accession>A0AAV6IEH0</accession>
<dbReference type="Proteomes" id="UP000823749">
    <property type="component" value="Chromosome 11"/>
</dbReference>
<dbReference type="PANTHER" id="PTHR33463:SF179">
    <property type="entry name" value="NB-ARC DOMAIN-CONTAINING PROTEIN"/>
    <property type="match status" value="1"/>
</dbReference>
<feature type="domain" description="Disease resistance protein At4g27190-like leucine-rich repeats" evidence="4">
    <location>
        <begin position="201"/>
        <end position="302"/>
    </location>
</feature>
<dbReference type="SUPFAM" id="SSF52058">
    <property type="entry name" value="L domain-like"/>
    <property type="match status" value="1"/>
</dbReference>
<evidence type="ECO:0000256" key="3">
    <source>
        <dbReference type="SAM" id="MobiDB-lite"/>
    </source>
</evidence>
<dbReference type="Pfam" id="PF23247">
    <property type="entry name" value="LRR_RPS2"/>
    <property type="match status" value="1"/>
</dbReference>
<feature type="region of interest" description="Disordered" evidence="3">
    <location>
        <begin position="469"/>
        <end position="633"/>
    </location>
</feature>
<feature type="compositionally biased region" description="Polar residues" evidence="3">
    <location>
        <begin position="571"/>
        <end position="587"/>
    </location>
</feature>
<dbReference type="AlphaFoldDB" id="A0AAV6IEH0"/>
<reference evidence="6" key="1">
    <citation type="submission" date="2020-08" db="EMBL/GenBank/DDBJ databases">
        <title>Plant Genome Project.</title>
        <authorList>
            <person name="Zhang R.-G."/>
        </authorList>
    </citation>
    <scope>NUCLEOTIDE SEQUENCE</scope>
    <source>
        <strain evidence="6">WSP0</strain>
        <tissue evidence="6">Leaf</tissue>
    </source>
</reference>
<evidence type="ECO:0000259" key="4">
    <source>
        <dbReference type="Pfam" id="PF23247"/>
    </source>
</evidence>
<dbReference type="PANTHER" id="PTHR33463">
    <property type="entry name" value="NB-ARC DOMAIN-CONTAINING PROTEIN-RELATED"/>
    <property type="match status" value="1"/>
</dbReference>
<feature type="compositionally biased region" description="Gly residues" evidence="3">
    <location>
        <begin position="483"/>
        <end position="496"/>
    </location>
</feature>
<feature type="compositionally biased region" description="Basic and acidic residues" evidence="3">
    <location>
        <begin position="604"/>
        <end position="613"/>
    </location>
</feature>
<feature type="domain" description="Disease resistance R13L4/SHOC-2-like LRR" evidence="5">
    <location>
        <begin position="2"/>
        <end position="103"/>
    </location>
</feature>
<evidence type="ECO:0000256" key="2">
    <source>
        <dbReference type="ARBA" id="ARBA00022821"/>
    </source>
</evidence>
<keyword evidence="2" id="KW-0611">Plant defense</keyword>
<evidence type="ECO:0000313" key="7">
    <source>
        <dbReference type="Proteomes" id="UP000823749"/>
    </source>
</evidence>
<keyword evidence="7" id="KW-1185">Reference proteome</keyword>
<gene>
    <name evidence="6" type="ORF">RHGRI_032135</name>
</gene>
<dbReference type="InterPro" id="IPR050905">
    <property type="entry name" value="Plant_NBS-LRR"/>
</dbReference>
<evidence type="ECO:0000259" key="5">
    <source>
        <dbReference type="Pfam" id="PF23598"/>
    </source>
</evidence>
<feature type="compositionally biased region" description="Polar residues" evidence="3">
    <location>
        <begin position="508"/>
        <end position="519"/>
    </location>
</feature>
<dbReference type="EMBL" id="JACTNZ010000011">
    <property type="protein sequence ID" value="KAG5525744.1"/>
    <property type="molecule type" value="Genomic_DNA"/>
</dbReference>
<organism evidence="6 7">
    <name type="scientific">Rhododendron griersonianum</name>
    <dbReference type="NCBI Taxonomy" id="479676"/>
    <lineage>
        <taxon>Eukaryota</taxon>
        <taxon>Viridiplantae</taxon>
        <taxon>Streptophyta</taxon>
        <taxon>Embryophyta</taxon>
        <taxon>Tracheophyta</taxon>
        <taxon>Spermatophyta</taxon>
        <taxon>Magnoliopsida</taxon>
        <taxon>eudicotyledons</taxon>
        <taxon>Gunneridae</taxon>
        <taxon>Pentapetalae</taxon>
        <taxon>asterids</taxon>
        <taxon>Ericales</taxon>
        <taxon>Ericaceae</taxon>
        <taxon>Ericoideae</taxon>
        <taxon>Rhodoreae</taxon>
        <taxon>Rhododendron</taxon>
    </lineage>
</organism>
<dbReference type="Pfam" id="PF23598">
    <property type="entry name" value="LRR_14"/>
    <property type="match status" value="1"/>
</dbReference>
<evidence type="ECO:0000256" key="1">
    <source>
        <dbReference type="ARBA" id="ARBA00022737"/>
    </source>
</evidence>
<name>A0AAV6IEH0_9ERIC</name>
<sequence length="657" mass="73072">MELPPEIGELTNLEVLDLEGTEILSLPKEIAKLVNLTCLKVSFSGYANQTVIPRRVLSNLSCLIELIIDVTPYGGWWDVEVEAIIDDLCTLKELRTLKLHLPTAELLEDLALIFPGLENFRFTVGRHKEHFISRLPLDVEEEFNWDELKKGLKYINGICIPNEITKVFKHANGFFLQRHWSAKSLSEFGHQNMNEVKFCLVMECNEFRTIIDSERFYWGKDGKDESEDFQDFDEAIVLGSLEKLIIRYMKNMESIWRGPIGKGSLSNLTSLALHTCPKLTTLFTVDMLINLTNLEELIVEDCPKIESLVSVKSSSSESGLFLPSLKKISLLELPELVSISSSLCIAPKLERMVIFYCPKLEKLSAMEVSSTYMKVIKREKEWWDALKWYESDLGTKQEDYLAGLFLPLRRDGDLMAQLTEDEIAVYGQGKVGSYKLGGELKQKAMIKDNVKKGATALGDAVDSNNELANKAAASEDDEKKIGDGGSGSGGGSGGNGKKSSNCSGGGVSMSQVESCMTDQTDAKQYHRRHKVGESRQRHSNNELANKASEDDEKKIGGDGSDDEISSKASEDSNCSTGGEVSMSQMESCMTDLTDAKQYHRRRKVGESRQHHSNNELANKASEDDEKKIGGGGNGVAVEVVVVEMERKVLIAVEEGFR</sequence>
<dbReference type="InterPro" id="IPR032675">
    <property type="entry name" value="LRR_dom_sf"/>
</dbReference>
<dbReference type="InterPro" id="IPR055414">
    <property type="entry name" value="LRR_R13L4/SHOC2-like"/>
</dbReference>
<feature type="compositionally biased region" description="Basic and acidic residues" evidence="3">
    <location>
        <begin position="531"/>
        <end position="540"/>
    </location>
</feature>
<keyword evidence="1" id="KW-0677">Repeat</keyword>
<dbReference type="Gene3D" id="3.80.10.10">
    <property type="entry name" value="Ribonuclease Inhibitor"/>
    <property type="match status" value="1"/>
</dbReference>
<feature type="compositionally biased region" description="Basic and acidic residues" evidence="3">
    <location>
        <begin position="547"/>
        <end position="556"/>
    </location>
</feature>
<proteinExistence type="predicted"/>
<evidence type="ECO:0000313" key="6">
    <source>
        <dbReference type="EMBL" id="KAG5525744.1"/>
    </source>
</evidence>
<comment type="caution">
    <text evidence="6">The sequence shown here is derived from an EMBL/GenBank/DDBJ whole genome shotgun (WGS) entry which is preliminary data.</text>
</comment>